<protein>
    <recommendedName>
        <fullName evidence="4">Lipoprotein</fullName>
    </recommendedName>
</protein>
<accession>A0ABT5BH89</accession>
<evidence type="ECO:0000313" key="3">
    <source>
        <dbReference type="Proteomes" id="UP001217838"/>
    </source>
</evidence>
<evidence type="ECO:0008006" key="4">
    <source>
        <dbReference type="Google" id="ProtNLM"/>
    </source>
</evidence>
<gene>
    <name evidence="2" type="ORF">POL58_37595</name>
</gene>
<evidence type="ECO:0000256" key="1">
    <source>
        <dbReference type="SAM" id="MobiDB-lite"/>
    </source>
</evidence>
<dbReference type="Proteomes" id="UP001217838">
    <property type="component" value="Unassembled WGS sequence"/>
</dbReference>
<dbReference type="PROSITE" id="PS51257">
    <property type="entry name" value="PROKAR_LIPOPROTEIN"/>
    <property type="match status" value="1"/>
</dbReference>
<feature type="compositionally biased region" description="Low complexity" evidence="1">
    <location>
        <begin position="26"/>
        <end position="57"/>
    </location>
</feature>
<dbReference type="EMBL" id="JAQNDN010000022">
    <property type="protein sequence ID" value="MDC0673520.1"/>
    <property type="molecule type" value="Genomic_DNA"/>
</dbReference>
<keyword evidence="3" id="KW-1185">Reference proteome</keyword>
<comment type="caution">
    <text evidence="2">The sequence shown here is derived from an EMBL/GenBank/DDBJ whole genome shotgun (WGS) entry which is preliminary data.</text>
</comment>
<organism evidence="2 3">
    <name type="scientific">Nannocystis radixulma</name>
    <dbReference type="NCBI Taxonomy" id="2995305"/>
    <lineage>
        <taxon>Bacteria</taxon>
        <taxon>Pseudomonadati</taxon>
        <taxon>Myxococcota</taxon>
        <taxon>Polyangia</taxon>
        <taxon>Nannocystales</taxon>
        <taxon>Nannocystaceae</taxon>
        <taxon>Nannocystis</taxon>
    </lineage>
</organism>
<name>A0ABT5BH89_9BACT</name>
<feature type="region of interest" description="Disordered" evidence="1">
    <location>
        <begin position="17"/>
        <end position="61"/>
    </location>
</feature>
<dbReference type="RefSeq" id="WP_272006720.1">
    <property type="nucleotide sequence ID" value="NZ_JAQNDN010000022.1"/>
</dbReference>
<reference evidence="2 3" key="1">
    <citation type="submission" date="2022-11" db="EMBL/GenBank/DDBJ databases">
        <title>Minimal conservation of predation-associated metabolite biosynthetic gene clusters underscores biosynthetic potential of Myxococcota including descriptions for ten novel species: Archangium lansinium sp. nov., Myxococcus landrumus sp. nov., Nannocystis bai.</title>
        <authorList>
            <person name="Ahearne A."/>
            <person name="Stevens C."/>
            <person name="Dowd S."/>
        </authorList>
    </citation>
    <scope>NUCLEOTIDE SEQUENCE [LARGE SCALE GENOMIC DNA]</scope>
    <source>
        <strain evidence="2 3">NCELM</strain>
    </source>
</reference>
<proteinExistence type="predicted"/>
<evidence type="ECO:0000313" key="2">
    <source>
        <dbReference type="EMBL" id="MDC0673520.1"/>
    </source>
</evidence>
<sequence>MRRVLTALFGLAAACTDRPIGEDTDSGSTTSTATTTTAAEVPTTGTTSGEPESTSEPAEPCLEHEYEGVHPPAWMLTCDLPDLCGSEEPLMFTTTNLEVFDPGEVEVEDLERARCMAAALRDRSPGQIAWLQVVGVDVVWSPLSLELVGDAALVRSVRGVKELIIEEDTFEVIRPLRPPEFFAACAEGDALAVWLCLMDSVEPTCLPGPLTCPE</sequence>